<feature type="domain" description="Reverse transcriptase Ty1/copia-type" evidence="1">
    <location>
        <begin position="2"/>
        <end position="80"/>
    </location>
</feature>
<gene>
    <name evidence="2" type="ORF">KP509_19G006000</name>
</gene>
<dbReference type="OrthoDB" id="414945at2759"/>
<dbReference type="Proteomes" id="UP000825935">
    <property type="component" value="Chromosome 19"/>
</dbReference>
<evidence type="ECO:0000313" key="3">
    <source>
        <dbReference type="Proteomes" id="UP000825935"/>
    </source>
</evidence>
<dbReference type="CDD" id="cd09272">
    <property type="entry name" value="RNase_HI_RT_Ty1"/>
    <property type="match status" value="1"/>
</dbReference>
<reference evidence="2" key="1">
    <citation type="submission" date="2021-08" db="EMBL/GenBank/DDBJ databases">
        <title>WGS assembly of Ceratopteris richardii.</title>
        <authorList>
            <person name="Marchant D.B."/>
            <person name="Chen G."/>
            <person name="Jenkins J."/>
            <person name="Shu S."/>
            <person name="Leebens-Mack J."/>
            <person name="Grimwood J."/>
            <person name="Schmutz J."/>
            <person name="Soltis P."/>
            <person name="Soltis D."/>
            <person name="Chen Z.-H."/>
        </authorList>
    </citation>
    <scope>NUCLEOTIDE SEQUENCE</scope>
    <source>
        <strain evidence="2">Whitten #5841</strain>
        <tissue evidence="2">Leaf</tissue>
    </source>
</reference>
<dbReference type="SUPFAM" id="SSF56672">
    <property type="entry name" value="DNA/RNA polymerases"/>
    <property type="match status" value="1"/>
</dbReference>
<dbReference type="Pfam" id="PF07727">
    <property type="entry name" value="RVT_2"/>
    <property type="match status" value="1"/>
</dbReference>
<proteinExistence type="predicted"/>
<dbReference type="EMBL" id="CM035424">
    <property type="protein sequence ID" value="KAH7351616.1"/>
    <property type="molecule type" value="Genomic_DNA"/>
</dbReference>
<dbReference type="PANTHER" id="PTHR11439">
    <property type="entry name" value="GAG-POL-RELATED RETROTRANSPOSON"/>
    <property type="match status" value="1"/>
</dbReference>
<dbReference type="PANTHER" id="PTHR11439:SF483">
    <property type="entry name" value="PEPTIDE SYNTHASE GLIP-LIKE, PUTATIVE (AFU_ORTHOLOGUE AFUA_3G12920)-RELATED"/>
    <property type="match status" value="1"/>
</dbReference>
<evidence type="ECO:0000259" key="1">
    <source>
        <dbReference type="Pfam" id="PF07727"/>
    </source>
</evidence>
<protein>
    <recommendedName>
        <fullName evidence="1">Reverse transcriptase Ty1/copia-type domain-containing protein</fullName>
    </recommendedName>
</protein>
<sequence>MCIYVDDIILTGTDEKGIQSLKKKMEKEFKISDLGDLSYFLGMEIAYTQHGVYVTQERYLKNLLIKFKMDDCRVAPTPMEVNHKLSRYGREEFKDMKLYQSLVGSLIYATLTRPDLSYAVGVLSQFMHCPRKEHWVARQRVLRYIKGTLKEGLYYGFTSDTNIKIYSDRDWAGNLDDMRSTYGYLCYVGDKLISWCSKKQHTIALSSTEAEYKGMVEATKEVIWLKTLMKSFDIIQSTPTIHGDNMSSLYLAVNLVFHARTKHIEIQYHFLREKVMDKEIEVIHTSTKDQIADMLTKILDGPKLQRFKDMACIKKLEKTSIDD</sequence>
<dbReference type="AlphaFoldDB" id="A0A8T2SHK0"/>
<accession>A0A8T2SHK0</accession>
<evidence type="ECO:0000313" key="2">
    <source>
        <dbReference type="EMBL" id="KAH7351616.1"/>
    </source>
</evidence>
<comment type="caution">
    <text evidence="2">The sequence shown here is derived from an EMBL/GenBank/DDBJ whole genome shotgun (WGS) entry which is preliminary data.</text>
</comment>
<name>A0A8T2SHK0_CERRI</name>
<dbReference type="InterPro" id="IPR013103">
    <property type="entry name" value="RVT_2"/>
</dbReference>
<dbReference type="OMA" id="SANHVHH"/>
<keyword evidence="3" id="KW-1185">Reference proteome</keyword>
<dbReference type="InterPro" id="IPR043502">
    <property type="entry name" value="DNA/RNA_pol_sf"/>
</dbReference>
<organism evidence="2 3">
    <name type="scientific">Ceratopteris richardii</name>
    <name type="common">Triangle waterfern</name>
    <dbReference type="NCBI Taxonomy" id="49495"/>
    <lineage>
        <taxon>Eukaryota</taxon>
        <taxon>Viridiplantae</taxon>
        <taxon>Streptophyta</taxon>
        <taxon>Embryophyta</taxon>
        <taxon>Tracheophyta</taxon>
        <taxon>Polypodiopsida</taxon>
        <taxon>Polypodiidae</taxon>
        <taxon>Polypodiales</taxon>
        <taxon>Pteridineae</taxon>
        <taxon>Pteridaceae</taxon>
        <taxon>Parkerioideae</taxon>
        <taxon>Ceratopteris</taxon>
    </lineage>
</organism>